<sequence length="234" mass="26519">ATDTTPAPTGPHDSPPEDTGQNNNHHHHIDFDAITPKNITNANIPATFSSSEETCSSTPSSEDIPHHCRHDIYHDLRNQARDMFILLHDLRSYARLNFTGFSKILKKFDKVTGLRLKDTYMENQVLPAYPFSTNTRKQLVKRVEAVTRTYARASGESNIEAVFNELKGCLRQQIVWDRNTIWRDMINLERRAGALEVQEAPVETGSGLPFKAVRPFSTRVKTLLYFTACTSAFL</sequence>
<gene>
    <name evidence="1" type="primary">PHO91_3</name>
    <name evidence="1" type="ORF">EV182_008374</name>
</gene>
<protein>
    <submittedName>
        <fullName evidence="1">Low-affinity phosphate transporter</fullName>
    </submittedName>
</protein>
<name>A0ACC1HIE3_9FUNG</name>
<dbReference type="Proteomes" id="UP001145114">
    <property type="component" value="Unassembled WGS sequence"/>
</dbReference>
<accession>A0ACC1HIE3</accession>
<reference evidence="1" key="1">
    <citation type="submission" date="2022-06" db="EMBL/GenBank/DDBJ databases">
        <title>Phylogenomic reconstructions and comparative analyses of Kickxellomycotina fungi.</title>
        <authorList>
            <person name="Reynolds N.K."/>
            <person name="Stajich J.E."/>
            <person name="Barry K."/>
            <person name="Grigoriev I.V."/>
            <person name="Crous P."/>
            <person name="Smith M.E."/>
        </authorList>
    </citation>
    <scope>NUCLEOTIDE SEQUENCE</scope>
    <source>
        <strain evidence="1">RSA 2271</strain>
    </source>
</reference>
<proteinExistence type="predicted"/>
<feature type="non-terminal residue" evidence="1">
    <location>
        <position position="1"/>
    </location>
</feature>
<comment type="caution">
    <text evidence="1">The sequence shown here is derived from an EMBL/GenBank/DDBJ whole genome shotgun (WGS) entry which is preliminary data.</text>
</comment>
<dbReference type="EMBL" id="JAMZIH010004269">
    <property type="protein sequence ID" value="KAJ1676348.1"/>
    <property type="molecule type" value="Genomic_DNA"/>
</dbReference>
<organism evidence="1 2">
    <name type="scientific">Spiromyces aspiralis</name>
    <dbReference type="NCBI Taxonomy" id="68401"/>
    <lineage>
        <taxon>Eukaryota</taxon>
        <taxon>Fungi</taxon>
        <taxon>Fungi incertae sedis</taxon>
        <taxon>Zoopagomycota</taxon>
        <taxon>Kickxellomycotina</taxon>
        <taxon>Kickxellomycetes</taxon>
        <taxon>Kickxellales</taxon>
        <taxon>Kickxellaceae</taxon>
        <taxon>Spiromyces</taxon>
    </lineage>
</organism>
<evidence type="ECO:0000313" key="1">
    <source>
        <dbReference type="EMBL" id="KAJ1676348.1"/>
    </source>
</evidence>
<feature type="non-terminal residue" evidence="1">
    <location>
        <position position="234"/>
    </location>
</feature>
<keyword evidence="2" id="KW-1185">Reference proteome</keyword>
<evidence type="ECO:0000313" key="2">
    <source>
        <dbReference type="Proteomes" id="UP001145114"/>
    </source>
</evidence>